<accession>A0ABD2NFM6</accession>
<dbReference type="Proteomes" id="UP001516400">
    <property type="component" value="Unassembled WGS sequence"/>
</dbReference>
<name>A0ABD2NFM6_9CUCU</name>
<gene>
    <name evidence="1" type="ORF">HHI36_012846</name>
</gene>
<comment type="caution">
    <text evidence="1">The sequence shown here is derived from an EMBL/GenBank/DDBJ whole genome shotgun (WGS) entry which is preliminary data.</text>
</comment>
<proteinExistence type="predicted"/>
<organism evidence="1 2">
    <name type="scientific">Cryptolaemus montrouzieri</name>
    <dbReference type="NCBI Taxonomy" id="559131"/>
    <lineage>
        <taxon>Eukaryota</taxon>
        <taxon>Metazoa</taxon>
        <taxon>Ecdysozoa</taxon>
        <taxon>Arthropoda</taxon>
        <taxon>Hexapoda</taxon>
        <taxon>Insecta</taxon>
        <taxon>Pterygota</taxon>
        <taxon>Neoptera</taxon>
        <taxon>Endopterygota</taxon>
        <taxon>Coleoptera</taxon>
        <taxon>Polyphaga</taxon>
        <taxon>Cucujiformia</taxon>
        <taxon>Coccinelloidea</taxon>
        <taxon>Coccinellidae</taxon>
        <taxon>Scymninae</taxon>
        <taxon>Scymnini</taxon>
        <taxon>Cryptolaemus</taxon>
    </lineage>
</organism>
<dbReference type="AlphaFoldDB" id="A0ABD2NFM6"/>
<evidence type="ECO:0000313" key="1">
    <source>
        <dbReference type="EMBL" id="KAL3277500.1"/>
    </source>
</evidence>
<evidence type="ECO:0000313" key="2">
    <source>
        <dbReference type="Proteomes" id="UP001516400"/>
    </source>
</evidence>
<dbReference type="EMBL" id="JABFTP020000103">
    <property type="protein sequence ID" value="KAL3277500.1"/>
    <property type="molecule type" value="Genomic_DNA"/>
</dbReference>
<sequence>MRLPRHVKWLEEDTEYGFSEVDDEDGDPTFEPEVYNLEEDAISCEEDPDLYVEARQEPATVVECQQSLDESQHYHTSKNGFIWSKQQHPRTSRIAAHNIIRYQDVL</sequence>
<keyword evidence="2" id="KW-1185">Reference proteome</keyword>
<reference evidence="1 2" key="1">
    <citation type="journal article" date="2021" name="BMC Biol.">
        <title>Horizontally acquired antibacterial genes associated with adaptive radiation of ladybird beetles.</title>
        <authorList>
            <person name="Li H.S."/>
            <person name="Tang X.F."/>
            <person name="Huang Y.H."/>
            <person name="Xu Z.Y."/>
            <person name="Chen M.L."/>
            <person name="Du X.Y."/>
            <person name="Qiu B.Y."/>
            <person name="Chen P.T."/>
            <person name="Zhang W."/>
            <person name="Slipinski A."/>
            <person name="Escalona H.E."/>
            <person name="Waterhouse R.M."/>
            <person name="Zwick A."/>
            <person name="Pang H."/>
        </authorList>
    </citation>
    <scope>NUCLEOTIDE SEQUENCE [LARGE SCALE GENOMIC DNA]</scope>
    <source>
        <strain evidence="1">SYSU2018</strain>
    </source>
</reference>
<protein>
    <submittedName>
        <fullName evidence="1">Uncharacterized protein</fullName>
    </submittedName>
</protein>